<name>A0A644X5W1_9ZZZZ</name>
<protein>
    <submittedName>
        <fullName evidence="1">Uncharacterized protein</fullName>
    </submittedName>
</protein>
<reference evidence="1" key="1">
    <citation type="submission" date="2019-08" db="EMBL/GenBank/DDBJ databases">
        <authorList>
            <person name="Kucharzyk K."/>
            <person name="Murdoch R.W."/>
            <person name="Higgins S."/>
            <person name="Loffler F."/>
        </authorList>
    </citation>
    <scope>NUCLEOTIDE SEQUENCE</scope>
</reference>
<sequence>MLYWLALSTKSNTIREALPSLSRMPRPSCWVYSTLDMVGRAINSTSVCGQSQPSLSRSQAHKTLISPVANCARCSCRSDAFIPPDTAQAAMPSPTNREAISSACFTLAQNNTVLRFFTYCSQVFTMRRLRSGT</sequence>
<comment type="caution">
    <text evidence="1">The sequence shown here is derived from an EMBL/GenBank/DDBJ whole genome shotgun (WGS) entry which is preliminary data.</text>
</comment>
<evidence type="ECO:0000313" key="1">
    <source>
        <dbReference type="EMBL" id="MPM11550.1"/>
    </source>
</evidence>
<gene>
    <name evidence="1" type="ORF">SDC9_57896</name>
</gene>
<organism evidence="1">
    <name type="scientific">bioreactor metagenome</name>
    <dbReference type="NCBI Taxonomy" id="1076179"/>
    <lineage>
        <taxon>unclassified sequences</taxon>
        <taxon>metagenomes</taxon>
        <taxon>ecological metagenomes</taxon>
    </lineage>
</organism>
<dbReference type="AlphaFoldDB" id="A0A644X5W1"/>
<dbReference type="EMBL" id="VSSQ01001844">
    <property type="protein sequence ID" value="MPM11550.1"/>
    <property type="molecule type" value="Genomic_DNA"/>
</dbReference>
<proteinExistence type="predicted"/>
<accession>A0A644X5W1</accession>